<name>A0ABP7GNC8_9FLAO</name>
<dbReference type="RefSeq" id="WP_345144782.1">
    <property type="nucleotide sequence ID" value="NZ_BAABDU010000004.1"/>
</dbReference>
<feature type="domain" description="Glycosyl transferase family 1" evidence="2">
    <location>
        <begin position="179"/>
        <end position="333"/>
    </location>
</feature>
<evidence type="ECO:0000313" key="3">
    <source>
        <dbReference type="EMBL" id="GAA3770179.1"/>
    </source>
</evidence>
<dbReference type="Proteomes" id="UP001500748">
    <property type="component" value="Unassembled WGS sequence"/>
</dbReference>
<keyword evidence="1" id="KW-0808">Transferase</keyword>
<sequence>MSHKKSIFLETHNINNRAGGLGTFNYELIKGLSGLDFENYELTLNSSNPDILKEEFKDKFKYHKYTSLSRHPLFRIRKKYDLWHSVNQNIKVEPYHCNKYLLTVHDVNFVDEVSSDPNHRVNRLFNAKLEKSTAITYISEFAKAETHKHFKVPNVPEYVIYNGNPISTLLDTSKYVADVPVDKPFFYAIGDFIERKNYESIINMMKLIKDFNLIISGNNNKKYGEEIKKLIDDNGLTNQVFLTGKVSDEGKQFFMKNCTAFLFPSIREGFGLPPIEAMSFGKPTFLSDKTSLPEIGGNASKYWSNFDPEYMKTVLFDGLNDFENNKEQYETIYKQRAACFNWKTAASEYLDVYKTVLQ</sequence>
<dbReference type="EMBL" id="BAABDU010000004">
    <property type="protein sequence ID" value="GAA3770179.1"/>
    <property type="molecule type" value="Genomic_DNA"/>
</dbReference>
<keyword evidence="4" id="KW-1185">Reference proteome</keyword>
<evidence type="ECO:0000313" key="4">
    <source>
        <dbReference type="Proteomes" id="UP001500748"/>
    </source>
</evidence>
<dbReference type="CDD" id="cd03809">
    <property type="entry name" value="GT4_MtfB-like"/>
    <property type="match status" value="1"/>
</dbReference>
<organism evidence="3 4">
    <name type="scientific">Flavobacterium ginsengiterrae</name>
    <dbReference type="NCBI Taxonomy" id="871695"/>
    <lineage>
        <taxon>Bacteria</taxon>
        <taxon>Pseudomonadati</taxon>
        <taxon>Bacteroidota</taxon>
        <taxon>Flavobacteriia</taxon>
        <taxon>Flavobacteriales</taxon>
        <taxon>Flavobacteriaceae</taxon>
        <taxon>Flavobacterium</taxon>
    </lineage>
</organism>
<dbReference type="SUPFAM" id="SSF53756">
    <property type="entry name" value="UDP-Glycosyltransferase/glycogen phosphorylase"/>
    <property type="match status" value="1"/>
</dbReference>
<reference evidence="4" key="1">
    <citation type="journal article" date="2019" name="Int. J. Syst. Evol. Microbiol.">
        <title>The Global Catalogue of Microorganisms (GCM) 10K type strain sequencing project: providing services to taxonomists for standard genome sequencing and annotation.</title>
        <authorList>
            <consortium name="The Broad Institute Genomics Platform"/>
            <consortium name="The Broad Institute Genome Sequencing Center for Infectious Disease"/>
            <person name="Wu L."/>
            <person name="Ma J."/>
        </authorList>
    </citation>
    <scope>NUCLEOTIDE SEQUENCE [LARGE SCALE GENOMIC DNA]</scope>
    <source>
        <strain evidence="4">JCM 17337</strain>
    </source>
</reference>
<evidence type="ECO:0000256" key="1">
    <source>
        <dbReference type="ARBA" id="ARBA00022679"/>
    </source>
</evidence>
<protein>
    <submittedName>
        <fullName evidence="3">Glycosyltransferase family 1 protein</fullName>
    </submittedName>
</protein>
<dbReference type="PANTHER" id="PTHR46401">
    <property type="entry name" value="GLYCOSYLTRANSFERASE WBBK-RELATED"/>
    <property type="match status" value="1"/>
</dbReference>
<dbReference type="PANTHER" id="PTHR46401:SF2">
    <property type="entry name" value="GLYCOSYLTRANSFERASE WBBK-RELATED"/>
    <property type="match status" value="1"/>
</dbReference>
<comment type="caution">
    <text evidence="3">The sequence shown here is derived from an EMBL/GenBank/DDBJ whole genome shotgun (WGS) entry which is preliminary data.</text>
</comment>
<dbReference type="Pfam" id="PF00534">
    <property type="entry name" value="Glycos_transf_1"/>
    <property type="match status" value="1"/>
</dbReference>
<gene>
    <name evidence="3" type="ORF">GCM10022423_24870</name>
</gene>
<accession>A0ABP7GNC8</accession>
<dbReference type="InterPro" id="IPR001296">
    <property type="entry name" value="Glyco_trans_1"/>
</dbReference>
<dbReference type="Gene3D" id="3.40.50.2000">
    <property type="entry name" value="Glycogen Phosphorylase B"/>
    <property type="match status" value="2"/>
</dbReference>
<evidence type="ECO:0000259" key="2">
    <source>
        <dbReference type="Pfam" id="PF00534"/>
    </source>
</evidence>
<proteinExistence type="predicted"/>